<feature type="transmembrane region" description="Helical" evidence="1">
    <location>
        <begin position="76"/>
        <end position="95"/>
    </location>
</feature>
<evidence type="ECO:0000313" key="2">
    <source>
        <dbReference type="EMBL" id="MBF4436352.1"/>
    </source>
</evidence>
<feature type="transmembrane region" description="Helical" evidence="1">
    <location>
        <begin position="107"/>
        <end position="127"/>
    </location>
</feature>
<feature type="transmembrane region" description="Helical" evidence="1">
    <location>
        <begin position="38"/>
        <end position="64"/>
    </location>
</feature>
<sequence length="440" mass="50516">MDILNNREIAIALWLLAISVYVYLSPKMVEVRSAFSKLLQTFFVFQIVSVLGLMIVYMAIVISVLSELALWNTEQIKNTVFWCFSVGFLSLFEIDKLKKDRIHFKRLVVDNLQLLAVIQFVVGVYTFPLLIEAILVPLLVFIGILLAVAKTDEKYYQVKKVLEYLLFMFGVVLVCYTLYMLVTDFGEFGNEKTAYDFIVPPLLTLCYLPFIYMFLVYTTYVQVFSRLTFSIKKPIYRRVAKIYAVVLFNFRLTLLERWAHEVARRNLESHSDLIDSIKHIFKVSIAEKNPKKVDKLEGWSPYEAKSFLATQELSTGYYNKISENEWWASSQMLELNDGILPDNIAYYVEGSEHIAKTLKLKVNINDVSGVTQACVKLTVVAEILHESSLSLPLSEHMKSAILSCSSYSEEVGNKSISLTVEHWENHKLKGLELKFVVSSI</sequence>
<dbReference type="Proteomes" id="UP000786185">
    <property type="component" value="Unassembled WGS sequence"/>
</dbReference>
<accession>A0AAW4BIU6</accession>
<dbReference type="EMBL" id="SCLC01000077">
    <property type="protein sequence ID" value="MBF4436352.1"/>
    <property type="molecule type" value="Genomic_DNA"/>
</dbReference>
<dbReference type="AlphaFoldDB" id="A0AAW4BIU6"/>
<evidence type="ECO:0000256" key="1">
    <source>
        <dbReference type="SAM" id="Phobius"/>
    </source>
</evidence>
<feature type="transmembrane region" description="Helical" evidence="1">
    <location>
        <begin position="161"/>
        <end position="182"/>
    </location>
</feature>
<feature type="transmembrane region" description="Helical" evidence="1">
    <location>
        <begin position="202"/>
        <end position="221"/>
    </location>
</feature>
<proteinExistence type="predicted"/>
<name>A0AAW4BIU6_VIBAN</name>
<keyword evidence="1" id="KW-0472">Membrane</keyword>
<keyword evidence="1" id="KW-1133">Transmembrane helix</keyword>
<reference evidence="2" key="1">
    <citation type="journal article" date="2021" name="PeerJ">
        <title>Analysis of 44 Vibrio anguillarum genomes reveals high genetic diversity.</title>
        <authorList>
            <person name="Hansen M.J."/>
            <person name="Dalsgaard I."/>
        </authorList>
    </citation>
    <scope>NUCLEOTIDE SEQUENCE</scope>
    <source>
        <strain evidence="2">850617-1/1</strain>
    </source>
</reference>
<evidence type="ECO:0008006" key="4">
    <source>
        <dbReference type="Google" id="ProtNLM"/>
    </source>
</evidence>
<evidence type="ECO:0000313" key="3">
    <source>
        <dbReference type="Proteomes" id="UP000786185"/>
    </source>
</evidence>
<keyword evidence="1" id="KW-0812">Transmembrane</keyword>
<protein>
    <recommendedName>
        <fullName evidence="4">DUF4153 domain-containing protein</fullName>
    </recommendedName>
</protein>
<comment type="caution">
    <text evidence="2">The sequence shown here is derived from an EMBL/GenBank/DDBJ whole genome shotgun (WGS) entry which is preliminary data.</text>
</comment>
<feature type="transmembrane region" description="Helical" evidence="1">
    <location>
        <begin position="6"/>
        <end position="26"/>
    </location>
</feature>
<gene>
    <name evidence="2" type="ORF">ERJ77_17890</name>
</gene>
<organism evidence="2 3">
    <name type="scientific">Vibrio anguillarum</name>
    <name type="common">Listonella anguillarum</name>
    <dbReference type="NCBI Taxonomy" id="55601"/>
    <lineage>
        <taxon>Bacteria</taxon>
        <taxon>Pseudomonadati</taxon>
        <taxon>Pseudomonadota</taxon>
        <taxon>Gammaproteobacteria</taxon>
        <taxon>Vibrionales</taxon>
        <taxon>Vibrionaceae</taxon>
        <taxon>Vibrio</taxon>
    </lineage>
</organism>